<feature type="region of interest" description="Disordered" evidence="6">
    <location>
        <begin position="1077"/>
        <end position="1257"/>
    </location>
</feature>
<feature type="compositionally biased region" description="Basic and acidic residues" evidence="6">
    <location>
        <begin position="1084"/>
        <end position="1097"/>
    </location>
</feature>
<evidence type="ECO:0000256" key="4">
    <source>
        <dbReference type="ARBA" id="ARBA00022490"/>
    </source>
</evidence>
<dbReference type="GO" id="GO:0005737">
    <property type="term" value="C:cytoplasm"/>
    <property type="evidence" value="ECO:0007669"/>
    <property type="project" value="UniProtKB-SubCell"/>
</dbReference>
<accession>A0A9N8YQX9</accession>
<dbReference type="InterPro" id="IPR019333">
    <property type="entry name" value="INTS3_N"/>
</dbReference>
<organism evidence="9 10">
    <name type="scientific">Acaulospora morrowiae</name>
    <dbReference type="NCBI Taxonomy" id="94023"/>
    <lineage>
        <taxon>Eukaryota</taxon>
        <taxon>Fungi</taxon>
        <taxon>Fungi incertae sedis</taxon>
        <taxon>Mucoromycota</taxon>
        <taxon>Glomeromycotina</taxon>
        <taxon>Glomeromycetes</taxon>
        <taxon>Diversisporales</taxon>
        <taxon>Acaulosporaceae</taxon>
        <taxon>Acaulospora</taxon>
    </lineage>
</organism>
<keyword evidence="10" id="KW-1185">Reference proteome</keyword>
<feature type="compositionally biased region" description="Basic residues" evidence="6">
    <location>
        <begin position="1234"/>
        <end position="1249"/>
    </location>
</feature>
<name>A0A9N8YQX9_9GLOM</name>
<reference evidence="9" key="1">
    <citation type="submission" date="2021-06" db="EMBL/GenBank/DDBJ databases">
        <authorList>
            <person name="Kallberg Y."/>
            <person name="Tangrot J."/>
            <person name="Rosling A."/>
        </authorList>
    </citation>
    <scope>NUCLEOTIDE SEQUENCE</scope>
    <source>
        <strain evidence="9">CL551</strain>
    </source>
</reference>
<sequence length="1257" mass="143656">MFEESGFVTVTEPPQFVRCDKKPLGYKMTMSALLYAVLTDEDYENYYDYVTDHDNDKYTFLISLMVQIVAYKGFKLYSKKTTERVIYIIKNLIVDHPNIKNPLPALYDVVECILRQIRGGDTTEKNIWLIKEMHDLLSSETAWLYCNERLINITFYTFSSLARDHEKAGLDILRKQESIFCKRIFDEQYNTCFNIGRDLFRLLSELRNIPEFAYIFHGLDQNAEYCLNSRISSDLRARLIHYIENHTPTAYNRKFEVMFKEFFPVPNECRFLMADIFRWIIGAFRSNKPSINSMRCQLIKGLFLETANFGTSRSIVLDSMKMAMTLDLICFDRNGSSKVNENRSNLEPTFRLISELLNCNLPLVNEMIDYISSAIVNFAPGFEMEFRENLKAATLAMVRKNVISLEELNQMRGYAGETRAGRLMNDICIYVSNNQAGLLGTQIIPTQPNISMSFQQPQQQTNFSSRGPIFPSANPINHSDNIPFTQNSIITPPNPLTKSDNVQSYPMMVSQNISNQTTISRVSISNPATNQPAVQLPVPTFGQVQSSSSPHGIHQQTNISVSPKQQQPVAINVVHNSQQSSNVVVDSSVQHGFPQNARKPIASSSKPTVPNPRPNEVPATPLQEQRTPNSNSKALSGLSNLWLYVASLRSFDEAIKKNSFEEAIEFFGRILNTFMERANLENPNSPHLKDLPETIGKQICNSLDFNELHRCVRLDLGRLEISPSRVNLFNKLVDWVFEWQVKASDDESNKYKAFELLRLIANQADNPKEMHIKARTKLMVFDLKGAKLDKMGCADRNHENFLDHYMDYLSFEINKEKSTSDSDVDADMMERFMDDLECLKSNQSNLFLLITPLLLIKWPKYFVGNPKFIYLSINRINPMMVYIFETNIRQGVYKIIGDVDCVDDIIYHSLNWDSFDQLMLFHLLRAEIGGDKEKIEHFFCTSKFLPTLNPLENPEILTALMWILETIKPNSKILKSLFGLVANSATEDSKSENIKYIIAVFATFHKHFPAPLVTQLDSILKEILKHENSDDYITAVSNVMNELYKSANSDMVRGLLQLHHKVVEIGKMVDISIYNPESPIDASQKSEHMEIDEKDSNVRGPARAKRINDRKDRILRSQCKQPPTNPPQKDQQNVTSDEESEDEELPKISATKQRARNKIDSSSSEENSDSHTEQAGIKKNRQMRGITNVPSRQQSVPSNGEFHSEDGAANKNRNTRTRTTTLNRPTTPSQTNLGRRKNVNPANAKKRATRNLDEEES</sequence>
<dbReference type="Pfam" id="PF10189">
    <property type="entry name" value="Ints3_N"/>
    <property type="match status" value="1"/>
</dbReference>
<evidence type="ECO:0000256" key="2">
    <source>
        <dbReference type="ARBA" id="ARBA00004496"/>
    </source>
</evidence>
<comment type="similarity">
    <text evidence="3">Belongs to the Integrator subunit 3 family.</text>
</comment>
<feature type="region of interest" description="Disordered" evidence="6">
    <location>
        <begin position="593"/>
        <end position="633"/>
    </location>
</feature>
<evidence type="ECO:0000256" key="3">
    <source>
        <dbReference type="ARBA" id="ARBA00006130"/>
    </source>
</evidence>
<feature type="compositionally biased region" description="Polar residues" evidence="6">
    <location>
        <begin position="542"/>
        <end position="566"/>
    </location>
</feature>
<feature type="compositionally biased region" description="Basic and acidic residues" evidence="6">
    <location>
        <begin position="1106"/>
        <end position="1115"/>
    </location>
</feature>
<dbReference type="Pfam" id="PF24566">
    <property type="entry name" value="HEAT_Ints3_C"/>
    <property type="match status" value="1"/>
</dbReference>
<evidence type="ECO:0000256" key="6">
    <source>
        <dbReference type="SAM" id="MobiDB-lite"/>
    </source>
</evidence>
<evidence type="ECO:0000256" key="5">
    <source>
        <dbReference type="ARBA" id="ARBA00023242"/>
    </source>
</evidence>
<keyword evidence="4" id="KW-0963">Cytoplasm</keyword>
<comment type="caution">
    <text evidence="9">The sequence shown here is derived from an EMBL/GenBank/DDBJ whole genome shotgun (WGS) entry which is preliminary data.</text>
</comment>
<evidence type="ECO:0000256" key="1">
    <source>
        <dbReference type="ARBA" id="ARBA00004123"/>
    </source>
</evidence>
<dbReference type="InterPro" id="IPR056518">
    <property type="entry name" value="HEAT_Ints3_C"/>
</dbReference>
<evidence type="ECO:0000313" key="9">
    <source>
        <dbReference type="EMBL" id="CAG8446809.1"/>
    </source>
</evidence>
<feature type="compositionally biased region" description="Low complexity" evidence="6">
    <location>
        <begin position="1217"/>
        <end position="1227"/>
    </location>
</feature>
<dbReference type="AlphaFoldDB" id="A0A9N8YQX9"/>
<evidence type="ECO:0000259" key="7">
    <source>
        <dbReference type="Pfam" id="PF10189"/>
    </source>
</evidence>
<proteinExistence type="inferred from homology"/>
<protein>
    <submittedName>
        <fullName evidence="9">12397_t:CDS:1</fullName>
    </submittedName>
</protein>
<gene>
    <name evidence="9" type="ORF">AMORRO_LOCUS663</name>
</gene>
<feature type="compositionally biased region" description="Polar residues" evidence="6">
    <location>
        <begin position="1118"/>
        <end position="1135"/>
    </location>
</feature>
<feature type="domain" description="Ints3-like C-terminal" evidence="8">
    <location>
        <begin position="824"/>
        <end position="978"/>
    </location>
</feature>
<feature type="compositionally biased region" description="Polar residues" evidence="6">
    <location>
        <begin position="622"/>
        <end position="633"/>
    </location>
</feature>
<dbReference type="PANTHER" id="PTHR13587:SF7">
    <property type="entry name" value="INTEGRATOR COMPLEX SUBUNIT 3"/>
    <property type="match status" value="1"/>
</dbReference>
<evidence type="ECO:0000259" key="8">
    <source>
        <dbReference type="Pfam" id="PF24566"/>
    </source>
</evidence>
<dbReference type="OrthoDB" id="2021145at2759"/>
<dbReference type="PANTHER" id="PTHR13587">
    <property type="entry name" value="INTEGRATOR COMPLEX SUBUNIT 3"/>
    <property type="match status" value="1"/>
</dbReference>
<dbReference type="InterPro" id="IPR045334">
    <property type="entry name" value="INTS3"/>
</dbReference>
<dbReference type="GO" id="GO:0005634">
    <property type="term" value="C:nucleus"/>
    <property type="evidence" value="ECO:0007669"/>
    <property type="project" value="UniProtKB-SubCell"/>
</dbReference>
<feature type="region of interest" description="Disordered" evidence="6">
    <location>
        <begin position="541"/>
        <end position="566"/>
    </location>
</feature>
<feature type="compositionally biased region" description="Polar residues" evidence="6">
    <location>
        <begin position="1188"/>
        <end position="1198"/>
    </location>
</feature>
<comment type="subcellular location">
    <subcellularLocation>
        <location evidence="2">Cytoplasm</location>
    </subcellularLocation>
    <subcellularLocation>
        <location evidence="1">Nucleus</location>
    </subcellularLocation>
</comment>
<keyword evidence="5" id="KW-0539">Nucleus</keyword>
<evidence type="ECO:0000313" key="10">
    <source>
        <dbReference type="Proteomes" id="UP000789342"/>
    </source>
</evidence>
<feature type="domain" description="Integrator complex subunit 3 N-terminal" evidence="7">
    <location>
        <begin position="28"/>
        <end position="406"/>
    </location>
</feature>
<dbReference type="EMBL" id="CAJVPV010000209">
    <property type="protein sequence ID" value="CAG8446809.1"/>
    <property type="molecule type" value="Genomic_DNA"/>
</dbReference>
<dbReference type="Proteomes" id="UP000789342">
    <property type="component" value="Unassembled WGS sequence"/>
</dbReference>